<dbReference type="InterPro" id="IPR008775">
    <property type="entry name" value="Phytyl_CoA_dOase-like"/>
</dbReference>
<evidence type="ECO:0008006" key="3">
    <source>
        <dbReference type="Google" id="ProtNLM"/>
    </source>
</evidence>
<comment type="caution">
    <text evidence="1">The sequence shown here is derived from an EMBL/GenBank/DDBJ whole genome shotgun (WGS) entry which is preliminary data.</text>
</comment>
<reference evidence="1" key="1">
    <citation type="submission" date="2021-11" db="EMBL/GenBank/DDBJ databases">
        <authorList>
            <person name="Rodrigo-Torres L."/>
            <person name="Arahal R. D."/>
            <person name="Lucena T."/>
        </authorList>
    </citation>
    <scope>NUCLEOTIDE SEQUENCE</scope>
    <source>
        <strain evidence="1">CECT 7928</strain>
    </source>
</reference>
<sequence>MKNKYGFGDNAPGNNSVSNLHDVQLRDIKKRLPLNKLTADQFEFWQKNGYVVIKGVISTEQVDKTKQFLWEFQEMSPNDSSTWYQEQRKDHQMVELNNSGMVECYHNQVLWDNRQNPDIYNAFVDIWDREDLWVTIDRANLNPPNKKNRTFDGFVHWDADSSLTPLPVNVQGVLALTDTDEETGGFQCVPKLYRELESWRETQPIDRDPFVPDLTGFDVEFVPLQAGDLLIFNSLLPHGIRPNHSERVRMAQYISMVPAEEANEDIRRWRVKSWLESLPPEGFAFPGDPRNWENTRYPKAELSGLGLKLLGQQSWINELVT</sequence>
<evidence type="ECO:0000313" key="1">
    <source>
        <dbReference type="EMBL" id="CAH0539518.1"/>
    </source>
</evidence>
<dbReference type="Proteomes" id="UP000838748">
    <property type="component" value="Unassembled WGS sequence"/>
</dbReference>
<dbReference type="Gene3D" id="2.60.120.620">
    <property type="entry name" value="q2cbj1_9rhob like domain"/>
    <property type="match status" value="1"/>
</dbReference>
<keyword evidence="2" id="KW-1185">Reference proteome</keyword>
<dbReference type="Pfam" id="PF05721">
    <property type="entry name" value="PhyH"/>
    <property type="match status" value="1"/>
</dbReference>
<organism evidence="1 2">
    <name type="scientific">Vibrio marisflavi CECT 7928</name>
    <dbReference type="NCBI Taxonomy" id="634439"/>
    <lineage>
        <taxon>Bacteria</taxon>
        <taxon>Pseudomonadati</taxon>
        <taxon>Pseudomonadota</taxon>
        <taxon>Gammaproteobacteria</taxon>
        <taxon>Vibrionales</taxon>
        <taxon>Vibrionaceae</taxon>
        <taxon>Vibrio</taxon>
    </lineage>
</organism>
<accession>A0ABM9A4E0</accession>
<dbReference type="RefSeq" id="WP_237361519.1">
    <property type="nucleotide sequence ID" value="NZ_CAKLDM010000002.1"/>
</dbReference>
<dbReference type="PANTHER" id="PTHR31630:SF6">
    <property type="entry name" value="PHYTANOYL-COA DIOXYGENASE-RELATED"/>
    <property type="match status" value="1"/>
</dbReference>
<protein>
    <recommendedName>
        <fullName evidence="3">Phytanoyl-CoA dioxygenase</fullName>
    </recommendedName>
</protein>
<dbReference type="PANTHER" id="PTHR31630">
    <property type="entry name" value="PHYTANOYL-COA DIOXYGENASE-RELATED-RELATED"/>
    <property type="match status" value="1"/>
</dbReference>
<evidence type="ECO:0000313" key="2">
    <source>
        <dbReference type="Proteomes" id="UP000838748"/>
    </source>
</evidence>
<gene>
    <name evidence="1" type="ORF">VMF7928_02214</name>
</gene>
<dbReference type="EMBL" id="CAKLDM010000002">
    <property type="protein sequence ID" value="CAH0539518.1"/>
    <property type="molecule type" value="Genomic_DNA"/>
</dbReference>
<name>A0ABM9A4E0_9VIBR</name>
<proteinExistence type="predicted"/>
<dbReference type="SUPFAM" id="SSF51197">
    <property type="entry name" value="Clavaminate synthase-like"/>
    <property type="match status" value="1"/>
</dbReference>